<reference evidence="2 3" key="1">
    <citation type="journal article" date="2016" name="Mol. Biol. Evol.">
        <title>Comparative Genomics of Early-Diverging Mushroom-Forming Fungi Provides Insights into the Origins of Lignocellulose Decay Capabilities.</title>
        <authorList>
            <person name="Nagy L.G."/>
            <person name="Riley R."/>
            <person name="Tritt A."/>
            <person name="Adam C."/>
            <person name="Daum C."/>
            <person name="Floudas D."/>
            <person name="Sun H."/>
            <person name="Yadav J.S."/>
            <person name="Pangilinan J."/>
            <person name="Larsson K.H."/>
            <person name="Matsuura K."/>
            <person name="Barry K."/>
            <person name="Labutti K."/>
            <person name="Kuo R."/>
            <person name="Ohm R.A."/>
            <person name="Bhattacharya S.S."/>
            <person name="Shirouzu T."/>
            <person name="Yoshinaga Y."/>
            <person name="Martin F.M."/>
            <person name="Grigoriev I.V."/>
            <person name="Hibbett D.S."/>
        </authorList>
    </citation>
    <scope>NUCLEOTIDE SEQUENCE [LARGE SCALE GENOMIC DNA]</scope>
    <source>
        <strain evidence="2 3">CBS 109695</strain>
    </source>
</reference>
<dbReference type="Proteomes" id="UP000076532">
    <property type="component" value="Unassembled WGS sequence"/>
</dbReference>
<dbReference type="OrthoDB" id="4121058at2759"/>
<gene>
    <name evidence="2" type="ORF">FIBSPDRAFT_879729</name>
</gene>
<feature type="region of interest" description="Disordered" evidence="1">
    <location>
        <begin position="359"/>
        <end position="387"/>
    </location>
</feature>
<feature type="region of interest" description="Disordered" evidence="1">
    <location>
        <begin position="1"/>
        <end position="37"/>
    </location>
</feature>
<proteinExistence type="predicted"/>
<evidence type="ECO:0000313" key="3">
    <source>
        <dbReference type="Proteomes" id="UP000076532"/>
    </source>
</evidence>
<accession>A0A167TNI3</accession>
<protein>
    <submittedName>
        <fullName evidence="2">Uncharacterized protein</fullName>
    </submittedName>
</protein>
<organism evidence="2 3">
    <name type="scientific">Athelia psychrophila</name>
    <dbReference type="NCBI Taxonomy" id="1759441"/>
    <lineage>
        <taxon>Eukaryota</taxon>
        <taxon>Fungi</taxon>
        <taxon>Dikarya</taxon>
        <taxon>Basidiomycota</taxon>
        <taxon>Agaricomycotina</taxon>
        <taxon>Agaricomycetes</taxon>
        <taxon>Agaricomycetidae</taxon>
        <taxon>Atheliales</taxon>
        <taxon>Atheliaceae</taxon>
        <taxon>Athelia</taxon>
    </lineage>
</organism>
<feature type="non-terminal residue" evidence="2">
    <location>
        <position position="1"/>
    </location>
</feature>
<dbReference type="EMBL" id="KV418159">
    <property type="protein sequence ID" value="KZP03121.1"/>
    <property type="molecule type" value="Genomic_DNA"/>
</dbReference>
<name>A0A167TNI3_9AGAM</name>
<dbReference type="AlphaFoldDB" id="A0A167TNI3"/>
<evidence type="ECO:0000313" key="2">
    <source>
        <dbReference type="EMBL" id="KZP03121.1"/>
    </source>
</evidence>
<sequence length="387" mass="42765">HLNVAAKRKADDTAGGHPASGPKKAKAASQLQQPAPPLRRVIIPPIEHGTSQRKFTYHGAGLLKHAVPFSRSISSSFPPLTPVLTKVGKVAKRQPVPTKQSSNWWKAQCAFRGLLQTGKISDMQERLRPAQDADMTDELRALETQLDVDFRLKNAEAHETAWGGLDSDQQKAEHDSERFLQERYFGEATASTRSSFSSGRQRRGHQAKACTAYRGRVDARGAWDVFGIWIIDCPCAQQEWGDGGRDGCQLTIAFEPVKTGFRMWASFDFVVFKGVFRFGKPGDSAVSKVRPSSGNSRWDFRWRGSETGEGQLQIAFKHQRGRIVFDKSDGTKLTGVFEGGFIRKISRRLVEVETGLNPPTAANDVGNLRPVPTSGQRLRPVGNQLAT</sequence>
<keyword evidence="3" id="KW-1185">Reference proteome</keyword>
<evidence type="ECO:0000256" key="1">
    <source>
        <dbReference type="SAM" id="MobiDB-lite"/>
    </source>
</evidence>